<dbReference type="GO" id="GO:0000796">
    <property type="term" value="C:condensin complex"/>
    <property type="evidence" value="ECO:0007669"/>
    <property type="project" value="TreeGrafter"/>
</dbReference>
<sequence length="1773" mass="191811">GVQSHGPAERRPCRAAAVFRAEGQQHSNLLVATVSKLLHGLRAGEGAASFAADCLLQAHTTPLPRLFLVELTQHCTPQELSSQGAFQRSLAGFLVALSERLPHVVLANISVLLPLLDVDCYPIRQAIVESIGQLLAAEGKALPSGAHNAEEQQPEGEGEAVLPSNSGTFTLAPATKNDLLETLFTRFLDKSVWVRYRVLQTLNSLASNGRSLPRELWPRVLDLAIRRMQDTASMSRKAAMQLVRKLVEFHPYGPALKGSGDESAKAEKLLKEIQDRLNKLKAEELAELEGGADGADDEALEQPEKRRRCKGKTETEMSIAKEVDKDLSAEGGDQGGADSENASARHEARERQREALQRMQQCYAQRVHFVELLDAAEARLRQLLSSKTPTDVTEAISVVVELRLRGVPAATRAFQQVLGLVWSRHAPIKDAAVDAFYRMHLEGRDARSSAAAILQIYQDGFASGTLTHTHLASVQELIQQAADKELISTTQVVTTLLGALSEGASSGSFALRALTALVASKQGHFAMAQGLQKLAEYTARPGSPGERLESSRLVCQLLLRFCANPGTDHAHVARLCAVSQQCTFLVVQHFVKGEVPPQWFSAAMCAMDLSFELASHGKSAVDPAHRSPDKVWESILNRMLCGLLGGAAASEKEEARVSAPQLAGACFVAGHLALRMLVFLEGLQSALKRQRLAQEEAKMAEQREKSKEKKEKGGKKSKGKAAAAEEEEEDKGGESMGGVGLEEREAEAFAQIAENGLLYSTNRLLDRVKPLLFACLLDKELRTSPLIRRVGAISLCKFMTVSKRFCQENLQLLFSVLFPKNGKSQLAGGEDVLAQGGLLEDLTLRQSLLVAVGDLLFRHPNVVEPWTGRLYATLSAPSGDEAGEDLRLTALLVLTHLVLNDMMKPRPVLLIRALWLTACKHEATARVARILFQELAKRSTNVVYNLLPEIVARLPEHVAEQGVEGGATGRVQYIMQFVEKEKHIEGLIEKFTLRLEQCASGGGEAAPSQDDEGGSPVKVEDTVACLAHALGAMNYSERCLLRLHDVVAVRKALKLALSYHPVVRECLLAVVEKARKPRPGKDKAEGADAGAEAGAEPGKGQASAAALEAIEQTIHALANGKEESKDEAPASQPAVAARKVRKKAEEAEPGFEEPKKGRGRGRGRGKGRADKENAPKENAPNNARKGKKRKAKGNDDDDDEEGPWCVRCIKGGQFETVGPIAVVVLGVVGGLILRLLRWLAGDGAGFRVVQTGNRGKILVSRGSHEPGSVILTEKAILSVAGGSPLAALGRLSKAQRRRLELLHRAQELDPESLGAELGCHGEHLLERMAATGIWTPATAQKDAVWVWQLLCVWDANKLSFVNSNGPEQCVFEKISRFNHSCEPNVRLLPSGKPGELVAVAALRISHGEELCICYPERNLLPMLHFLYAPAPWRRAVLQRWRFECRCPRCAAEDLAFHRLDGEQELEEAAMRLVPELQQATSCEDFPVAAVLELLEQCAAQGLGADHWLTFWLLSLVSVGCSGQLQAAALGVARAAALPSLGALALAAAALDTPPGSGAARLLRERPGRRPLATRRLAEYLDFTGAKEAAVWSQADGFLGSCSAPRGDAYLPWNEEQALRIFAEPVTSLENCEEMLRTLAASLEEEEEALNSARRQLQLSAQALEAEAAEELAASTEAEARLLVAGFAARAQEVGAARLFQQLSREKAPLALEAAEKALGSSSGSSAKRAAKRAAELLDLNGSGWIEEADFREAMERFRPLQRSPSLAAGAAST</sequence>
<keyword evidence="12" id="KW-1185">Reference proteome</keyword>
<evidence type="ECO:0000259" key="9">
    <source>
        <dbReference type="PROSITE" id="PS50222"/>
    </source>
</evidence>
<dbReference type="Gene3D" id="1.25.10.10">
    <property type="entry name" value="Leucine-rich Repeat Variant"/>
    <property type="match status" value="1"/>
</dbReference>
<feature type="domain" description="EF-hand" evidence="9">
    <location>
        <begin position="1725"/>
        <end position="1760"/>
    </location>
</feature>
<dbReference type="InterPro" id="IPR002048">
    <property type="entry name" value="EF_hand_dom"/>
</dbReference>
<dbReference type="GO" id="GO:0051301">
    <property type="term" value="P:cell division"/>
    <property type="evidence" value="ECO:0007669"/>
    <property type="project" value="UniProtKB-KW"/>
</dbReference>
<dbReference type="GO" id="GO:0005634">
    <property type="term" value="C:nucleus"/>
    <property type="evidence" value="ECO:0007669"/>
    <property type="project" value="UniProtKB-SubCell"/>
</dbReference>
<evidence type="ECO:0000256" key="6">
    <source>
        <dbReference type="ARBA" id="ARBA00023306"/>
    </source>
</evidence>
<evidence type="ECO:0000256" key="2">
    <source>
        <dbReference type="ARBA" id="ARBA00022618"/>
    </source>
</evidence>
<comment type="subcellular location">
    <subcellularLocation>
        <location evidence="1">Nucleus</location>
    </subcellularLocation>
</comment>
<dbReference type="PANTHER" id="PTHR14222:SF2">
    <property type="entry name" value="CONDENSIN COMPLEX SUBUNIT 1"/>
    <property type="match status" value="1"/>
</dbReference>
<evidence type="ECO:0000256" key="3">
    <source>
        <dbReference type="ARBA" id="ARBA00022776"/>
    </source>
</evidence>
<dbReference type="PROSITE" id="PS50222">
    <property type="entry name" value="EF_HAND_2"/>
    <property type="match status" value="1"/>
</dbReference>
<dbReference type="InterPro" id="IPR018247">
    <property type="entry name" value="EF_Hand_1_Ca_BS"/>
</dbReference>
<dbReference type="Pfam" id="PF00856">
    <property type="entry name" value="SET"/>
    <property type="match status" value="1"/>
</dbReference>
<evidence type="ECO:0008006" key="13">
    <source>
        <dbReference type="Google" id="ProtNLM"/>
    </source>
</evidence>
<keyword evidence="7" id="KW-0175">Coiled coil</keyword>
<comment type="caution">
    <text evidence="11">The sequence shown here is derived from an EMBL/GenBank/DDBJ whole genome shotgun (WGS) entry which is preliminary data.</text>
</comment>
<evidence type="ECO:0000313" key="11">
    <source>
        <dbReference type="EMBL" id="CAJ1378003.1"/>
    </source>
</evidence>
<dbReference type="GO" id="GO:0042393">
    <property type="term" value="F:histone binding"/>
    <property type="evidence" value="ECO:0007669"/>
    <property type="project" value="TreeGrafter"/>
</dbReference>
<feature type="coiled-coil region" evidence="7">
    <location>
        <begin position="1628"/>
        <end position="1680"/>
    </location>
</feature>
<protein>
    <recommendedName>
        <fullName evidence="13">Condensin complex subunit 1</fullName>
    </recommendedName>
</protein>
<dbReference type="InterPro" id="IPR026971">
    <property type="entry name" value="CND1/NCAPD3"/>
</dbReference>
<dbReference type="EMBL" id="CAUJNA010000506">
    <property type="protein sequence ID" value="CAJ1378003.1"/>
    <property type="molecule type" value="Genomic_DNA"/>
</dbReference>
<feature type="compositionally biased region" description="Basic and acidic residues" evidence="8">
    <location>
        <begin position="698"/>
        <end position="711"/>
    </location>
</feature>
<dbReference type="InterPro" id="IPR011989">
    <property type="entry name" value="ARM-like"/>
</dbReference>
<organism evidence="11 12">
    <name type="scientific">Effrenium voratum</name>
    <dbReference type="NCBI Taxonomy" id="2562239"/>
    <lineage>
        <taxon>Eukaryota</taxon>
        <taxon>Sar</taxon>
        <taxon>Alveolata</taxon>
        <taxon>Dinophyceae</taxon>
        <taxon>Suessiales</taxon>
        <taxon>Symbiodiniaceae</taxon>
        <taxon>Effrenium</taxon>
    </lineage>
</organism>
<dbReference type="GO" id="GO:0010032">
    <property type="term" value="P:meiotic chromosome condensation"/>
    <property type="evidence" value="ECO:0007669"/>
    <property type="project" value="TreeGrafter"/>
</dbReference>
<feature type="region of interest" description="Disordered" evidence="8">
    <location>
        <begin position="288"/>
        <end position="353"/>
    </location>
</feature>
<dbReference type="Proteomes" id="UP001178507">
    <property type="component" value="Unassembled WGS sequence"/>
</dbReference>
<dbReference type="InterPro" id="IPR046341">
    <property type="entry name" value="SET_dom_sf"/>
</dbReference>
<feature type="non-terminal residue" evidence="11">
    <location>
        <position position="1773"/>
    </location>
</feature>
<dbReference type="InterPro" id="IPR032682">
    <property type="entry name" value="Cnd1_C"/>
</dbReference>
<keyword evidence="5" id="KW-0539">Nucleus</keyword>
<feature type="region of interest" description="Disordered" evidence="8">
    <location>
        <begin position="1120"/>
        <end position="1202"/>
    </location>
</feature>
<evidence type="ECO:0000256" key="4">
    <source>
        <dbReference type="ARBA" id="ARBA00023067"/>
    </source>
</evidence>
<feature type="compositionally biased region" description="Low complexity" evidence="8">
    <location>
        <begin position="1087"/>
        <end position="1100"/>
    </location>
</feature>
<evidence type="ECO:0000256" key="7">
    <source>
        <dbReference type="SAM" id="Coils"/>
    </source>
</evidence>
<feature type="compositionally biased region" description="Basic and acidic residues" evidence="8">
    <location>
        <begin position="311"/>
        <end position="328"/>
    </location>
</feature>
<reference evidence="11" key="1">
    <citation type="submission" date="2023-08" db="EMBL/GenBank/DDBJ databases">
        <authorList>
            <person name="Chen Y."/>
            <person name="Shah S."/>
            <person name="Dougan E. K."/>
            <person name="Thang M."/>
            <person name="Chan C."/>
        </authorList>
    </citation>
    <scope>NUCLEOTIDE SEQUENCE</scope>
</reference>
<feature type="compositionally biased region" description="Basic and acidic residues" evidence="8">
    <location>
        <begin position="343"/>
        <end position="353"/>
    </location>
</feature>
<dbReference type="PROSITE" id="PS00018">
    <property type="entry name" value="EF_HAND_1"/>
    <property type="match status" value="1"/>
</dbReference>
<dbReference type="GO" id="GO:0000779">
    <property type="term" value="C:condensed chromosome, centromeric region"/>
    <property type="evidence" value="ECO:0007669"/>
    <property type="project" value="TreeGrafter"/>
</dbReference>
<dbReference type="SUPFAM" id="SSF82199">
    <property type="entry name" value="SET domain"/>
    <property type="match status" value="1"/>
</dbReference>
<dbReference type="PROSITE" id="PS50280">
    <property type="entry name" value="SET"/>
    <property type="match status" value="1"/>
</dbReference>
<feature type="region of interest" description="Disordered" evidence="8">
    <location>
        <begin position="1077"/>
        <end position="1105"/>
    </location>
</feature>
<name>A0AA36I1H4_9DINO</name>
<keyword evidence="3" id="KW-0498">Mitosis</keyword>
<feature type="region of interest" description="Disordered" evidence="8">
    <location>
        <begin position="143"/>
        <end position="167"/>
    </location>
</feature>
<dbReference type="GO" id="GO:0005509">
    <property type="term" value="F:calcium ion binding"/>
    <property type="evidence" value="ECO:0007669"/>
    <property type="project" value="InterPro"/>
</dbReference>
<feature type="region of interest" description="Disordered" evidence="8">
    <location>
        <begin position="698"/>
        <end position="738"/>
    </location>
</feature>
<evidence type="ECO:0000259" key="10">
    <source>
        <dbReference type="PROSITE" id="PS50280"/>
    </source>
</evidence>
<accession>A0AA36I1H4</accession>
<keyword evidence="4" id="KW-0226">DNA condensation</keyword>
<keyword evidence="6" id="KW-0131">Cell cycle</keyword>
<evidence type="ECO:0000313" key="12">
    <source>
        <dbReference type="Proteomes" id="UP001178507"/>
    </source>
</evidence>
<feature type="domain" description="SET" evidence="10">
    <location>
        <begin position="1244"/>
        <end position="1415"/>
    </location>
</feature>
<proteinExistence type="predicted"/>
<dbReference type="SUPFAM" id="SSF48371">
    <property type="entry name" value="ARM repeat"/>
    <property type="match status" value="1"/>
</dbReference>
<dbReference type="GO" id="GO:0007076">
    <property type="term" value="P:mitotic chromosome condensation"/>
    <property type="evidence" value="ECO:0007669"/>
    <property type="project" value="InterPro"/>
</dbReference>
<dbReference type="CDD" id="cd20071">
    <property type="entry name" value="SET_SMYD"/>
    <property type="match status" value="1"/>
</dbReference>
<evidence type="ECO:0000256" key="5">
    <source>
        <dbReference type="ARBA" id="ARBA00023242"/>
    </source>
</evidence>
<feature type="compositionally biased region" description="Basic residues" evidence="8">
    <location>
        <begin position="1157"/>
        <end position="1166"/>
    </location>
</feature>
<dbReference type="InterPro" id="IPR016024">
    <property type="entry name" value="ARM-type_fold"/>
</dbReference>
<evidence type="ECO:0000256" key="8">
    <source>
        <dbReference type="SAM" id="MobiDB-lite"/>
    </source>
</evidence>
<dbReference type="InterPro" id="IPR001214">
    <property type="entry name" value="SET_dom"/>
</dbReference>
<gene>
    <name evidence="11" type="ORF">EVOR1521_LOCUS6674</name>
</gene>
<dbReference type="Pfam" id="PF12717">
    <property type="entry name" value="Cnd1"/>
    <property type="match status" value="1"/>
</dbReference>
<dbReference type="PANTHER" id="PTHR14222">
    <property type="entry name" value="CONDENSIN"/>
    <property type="match status" value="1"/>
</dbReference>
<evidence type="ECO:0000256" key="1">
    <source>
        <dbReference type="ARBA" id="ARBA00004123"/>
    </source>
</evidence>
<keyword evidence="2" id="KW-0132">Cell division</keyword>
<dbReference type="Gene3D" id="2.170.270.10">
    <property type="entry name" value="SET domain"/>
    <property type="match status" value="1"/>
</dbReference>